<dbReference type="PANTHER" id="PTHR13817:SF73">
    <property type="entry name" value="FIBRONECTIN TYPE-III DOMAIN-CONTAINING PROTEIN"/>
    <property type="match status" value="1"/>
</dbReference>
<dbReference type="EMBL" id="CACVKT020006176">
    <property type="protein sequence ID" value="CAC5400155.1"/>
    <property type="molecule type" value="Genomic_DNA"/>
</dbReference>
<evidence type="ECO:0000256" key="4">
    <source>
        <dbReference type="SAM" id="SignalP"/>
    </source>
</evidence>
<feature type="compositionally biased region" description="Polar residues" evidence="2">
    <location>
        <begin position="549"/>
        <end position="562"/>
    </location>
</feature>
<feature type="transmembrane region" description="Helical" evidence="3">
    <location>
        <begin position="445"/>
        <end position="466"/>
    </location>
</feature>
<keyword evidence="8" id="KW-1185">Reference proteome</keyword>
<dbReference type="InterPro" id="IPR003599">
    <property type="entry name" value="Ig_sub"/>
</dbReference>
<keyword evidence="3" id="KW-1133">Transmembrane helix</keyword>
<organism evidence="7 8">
    <name type="scientific">Mytilus coruscus</name>
    <name type="common">Sea mussel</name>
    <dbReference type="NCBI Taxonomy" id="42192"/>
    <lineage>
        <taxon>Eukaryota</taxon>
        <taxon>Metazoa</taxon>
        <taxon>Spiralia</taxon>
        <taxon>Lophotrochozoa</taxon>
        <taxon>Mollusca</taxon>
        <taxon>Bivalvia</taxon>
        <taxon>Autobranchia</taxon>
        <taxon>Pteriomorphia</taxon>
        <taxon>Mytilida</taxon>
        <taxon>Mytiloidea</taxon>
        <taxon>Mytilidae</taxon>
        <taxon>Mytilinae</taxon>
        <taxon>Mytilus</taxon>
    </lineage>
</organism>
<dbReference type="GO" id="GO:0004674">
    <property type="term" value="F:protein serine/threonine kinase activity"/>
    <property type="evidence" value="ECO:0007669"/>
    <property type="project" value="UniProtKB-EC"/>
</dbReference>
<feature type="compositionally biased region" description="Basic and acidic residues" evidence="2">
    <location>
        <begin position="539"/>
        <end position="548"/>
    </location>
</feature>
<feature type="domain" description="Fibronectin type-III" evidence="6">
    <location>
        <begin position="336"/>
        <end position="432"/>
    </location>
</feature>
<feature type="chain" id="PRO_5027080043" evidence="4">
    <location>
        <begin position="26"/>
        <end position="636"/>
    </location>
</feature>
<keyword evidence="7" id="KW-0808">Transferase</keyword>
<dbReference type="SUPFAM" id="SSF48726">
    <property type="entry name" value="Immunoglobulin"/>
    <property type="match status" value="2"/>
</dbReference>
<protein>
    <submittedName>
        <fullName evidence="7">TTN</fullName>
        <ecNumber evidence="7">2.7.11.1</ecNumber>
    </submittedName>
</protein>
<name>A0A6J8CWD5_MYTCO</name>
<dbReference type="EC" id="2.7.11.1" evidence="7"/>
<evidence type="ECO:0000313" key="8">
    <source>
        <dbReference type="Proteomes" id="UP000507470"/>
    </source>
</evidence>
<proteinExistence type="predicted"/>
<dbReference type="InterPro" id="IPR036179">
    <property type="entry name" value="Ig-like_dom_sf"/>
</dbReference>
<keyword evidence="3" id="KW-0812">Transmembrane</keyword>
<accession>A0A6J8CWD5</accession>
<dbReference type="InterPro" id="IPR050964">
    <property type="entry name" value="Striated_Muscle_Regulatory"/>
</dbReference>
<feature type="region of interest" description="Disordered" evidence="2">
    <location>
        <begin position="535"/>
        <end position="562"/>
    </location>
</feature>
<evidence type="ECO:0000259" key="6">
    <source>
        <dbReference type="PROSITE" id="PS50853"/>
    </source>
</evidence>
<reference evidence="7 8" key="1">
    <citation type="submission" date="2020-06" db="EMBL/GenBank/DDBJ databases">
        <authorList>
            <person name="Li R."/>
            <person name="Bekaert M."/>
        </authorList>
    </citation>
    <scope>NUCLEOTIDE SEQUENCE [LARGE SCALE GENOMIC DNA]</scope>
    <source>
        <strain evidence="8">wild</strain>
    </source>
</reference>
<dbReference type="OrthoDB" id="6135318at2759"/>
<keyword evidence="1" id="KW-0677">Repeat</keyword>
<dbReference type="AlphaFoldDB" id="A0A6J8CWD5"/>
<dbReference type="InterPro" id="IPR007110">
    <property type="entry name" value="Ig-like_dom"/>
</dbReference>
<evidence type="ECO:0000313" key="7">
    <source>
        <dbReference type="EMBL" id="CAC5400155.1"/>
    </source>
</evidence>
<dbReference type="InterPro" id="IPR013783">
    <property type="entry name" value="Ig-like_fold"/>
</dbReference>
<dbReference type="Proteomes" id="UP000507470">
    <property type="component" value="Unassembled WGS sequence"/>
</dbReference>
<dbReference type="Gene3D" id="2.60.40.10">
    <property type="entry name" value="Immunoglobulins"/>
    <property type="match status" value="2"/>
</dbReference>
<dbReference type="PROSITE" id="PS50853">
    <property type="entry name" value="FN3"/>
    <property type="match status" value="1"/>
</dbReference>
<dbReference type="SUPFAM" id="SSF49265">
    <property type="entry name" value="Fibronectin type III"/>
    <property type="match status" value="1"/>
</dbReference>
<dbReference type="PROSITE" id="PS50835">
    <property type="entry name" value="IG_LIKE"/>
    <property type="match status" value="1"/>
</dbReference>
<dbReference type="InterPro" id="IPR003961">
    <property type="entry name" value="FN3_dom"/>
</dbReference>
<dbReference type="InterPro" id="IPR036116">
    <property type="entry name" value="FN3_sf"/>
</dbReference>
<dbReference type="CDD" id="cd00063">
    <property type="entry name" value="FN3"/>
    <property type="match status" value="1"/>
</dbReference>
<dbReference type="PANTHER" id="PTHR13817">
    <property type="entry name" value="TITIN"/>
    <property type="match status" value="1"/>
</dbReference>
<keyword evidence="4" id="KW-0732">Signal</keyword>
<dbReference type="SMART" id="SM00409">
    <property type="entry name" value="IG"/>
    <property type="match status" value="2"/>
</dbReference>
<evidence type="ECO:0000256" key="1">
    <source>
        <dbReference type="ARBA" id="ARBA00022737"/>
    </source>
</evidence>
<feature type="domain" description="Ig-like" evidence="5">
    <location>
        <begin position="126"/>
        <end position="223"/>
    </location>
</feature>
<dbReference type="SMART" id="SM00060">
    <property type="entry name" value="FN3"/>
    <property type="match status" value="1"/>
</dbReference>
<sequence length="636" mass="72544">MNCFGNNKWLFNLFLLSAGLYLTRANITFANEGKAMQLNCPYNKVNSWQSATNDFLVVCEGDKAMINVHLNISNRIKISRNCTIMTITNFTKEDAATYVCFITQKDKNNTDVYVQHKIHVKLRHSPIVQNTTVTLFTSNGPRTLQCSVLGVPDTYNFSEWQHYTYNNELVRHLNGSKHGTLILRNKVSTYPFYEDSGIYICNVTNGVPDEFGNLWQTGTINVTIEGKPELAKPHNDNYIGHLYAKSIIRVFVLSSSKVSGNMWITEIKERQEDTPCIPSLAVTQFFGKPVNTSGFICEFPIQNTTLKDFQNYTVEIKNKCGKNTFEISLILADLRKPEKPKAVVIGSSSKYIFLQWQSGLNDGSGQSFIIQYRQSSSSAWEYLKAEHSNNTNHSIYILNLKPSTKYEVRLYASNELGNSTYTKHTISTKNLNYVLEEKFNENQSYWTEFLLVLVVIIPVCSIIIWWRFKKAKNRSPDNSHRANDDHIPVEGGAIENNLYQAANYLIEQPSVSSNRAREDDAYSCIDRRKQIVHKQNVTSKKDKKENQDQQRSSMNNGSDPQNLNYVEVAFDNTTPNGAFCIHGADERTPYADIDFSARADPFNISKENEESLSSHSVENDDFVSLEEVQQWMISKE</sequence>
<gene>
    <name evidence="7" type="ORF">MCOR_34369</name>
</gene>
<feature type="signal peptide" evidence="4">
    <location>
        <begin position="1"/>
        <end position="25"/>
    </location>
</feature>
<keyword evidence="3" id="KW-0472">Membrane</keyword>
<evidence type="ECO:0000256" key="2">
    <source>
        <dbReference type="SAM" id="MobiDB-lite"/>
    </source>
</evidence>
<dbReference type="Pfam" id="PF00041">
    <property type="entry name" value="fn3"/>
    <property type="match status" value="1"/>
</dbReference>
<evidence type="ECO:0000256" key="3">
    <source>
        <dbReference type="SAM" id="Phobius"/>
    </source>
</evidence>
<evidence type="ECO:0000259" key="5">
    <source>
        <dbReference type="PROSITE" id="PS50835"/>
    </source>
</evidence>